<protein>
    <submittedName>
        <fullName evidence="1">Phage head protein</fullName>
    </submittedName>
</protein>
<organism evidence="1 2">
    <name type="scientific">Faucicola osloensis</name>
    <name type="common">Moraxella osloensis</name>
    <dbReference type="NCBI Taxonomy" id="34062"/>
    <lineage>
        <taxon>Bacteria</taxon>
        <taxon>Pseudomonadati</taxon>
        <taxon>Pseudomonadota</taxon>
        <taxon>Gammaproteobacteria</taxon>
        <taxon>Moraxellales</taxon>
        <taxon>Moraxellaceae</taxon>
        <taxon>Faucicola</taxon>
    </lineage>
</organism>
<comment type="caution">
    <text evidence="1">The sequence shown here is derived from an EMBL/GenBank/DDBJ whole genome shotgun (WGS) entry which is preliminary data.</text>
</comment>
<dbReference type="AlphaFoldDB" id="A0A2I1RIW0"/>
<dbReference type="Pfam" id="PF05926">
    <property type="entry name" value="Phage_GPL"/>
    <property type="match status" value="1"/>
</dbReference>
<dbReference type="EMBL" id="PKJS01000005">
    <property type="protein sequence ID" value="PKZ69060.1"/>
    <property type="molecule type" value="Genomic_DNA"/>
</dbReference>
<dbReference type="InterPro" id="IPR009225">
    <property type="entry name" value="Phage_head_completion_GpL"/>
</dbReference>
<reference evidence="1 2" key="1">
    <citation type="submission" date="2017-12" db="EMBL/GenBank/DDBJ databases">
        <title>Phylogenetic diversity of female urinary microbiome.</title>
        <authorList>
            <person name="Thomas-White K."/>
            <person name="Wolfe A.J."/>
        </authorList>
    </citation>
    <scope>NUCLEOTIDE SEQUENCE [LARGE SCALE GENOMIC DNA]</scope>
    <source>
        <strain evidence="1 2">UMB0416</strain>
    </source>
</reference>
<sequence>MGFSATSPVIDTNVKNLHPFFPDLSTKEFADASRLDGSVTPERMKQALLFSMAEINRELKIVKFPLPILPAMTLADYDLAYLTNNVFLYKTAIWNEARAKLTEHYRDFDSTSDSTKRGDLLTPQIDAYRRDVRHAINLILGNDDPDDSGFMVVELI</sequence>
<proteinExistence type="predicted"/>
<evidence type="ECO:0000313" key="1">
    <source>
        <dbReference type="EMBL" id="PKZ69060.1"/>
    </source>
</evidence>
<name>A0A2I1RIW0_FAUOS</name>
<evidence type="ECO:0000313" key="2">
    <source>
        <dbReference type="Proteomes" id="UP000234914"/>
    </source>
</evidence>
<accession>A0A2I1RIW0</accession>
<gene>
    <name evidence="1" type="ORF">CYJ96_04495</name>
</gene>
<dbReference type="Proteomes" id="UP000234914">
    <property type="component" value="Unassembled WGS sequence"/>
</dbReference>
<dbReference type="RefSeq" id="WP_060994811.1">
    <property type="nucleotide sequence ID" value="NZ_PKJS01000005.1"/>
</dbReference>